<feature type="region of interest" description="Disordered" evidence="3">
    <location>
        <begin position="1"/>
        <end position="178"/>
    </location>
</feature>
<evidence type="ECO:0000259" key="4">
    <source>
        <dbReference type="PROSITE" id="PS51667"/>
    </source>
</evidence>
<feature type="domain" description="WRC" evidence="4">
    <location>
        <begin position="226"/>
        <end position="270"/>
    </location>
</feature>
<protein>
    <recommendedName>
        <fullName evidence="4">WRC domain-containing protein</fullName>
    </recommendedName>
</protein>
<accession>A0AAV8QFV6</accession>
<feature type="compositionally biased region" description="Polar residues" evidence="3">
    <location>
        <begin position="75"/>
        <end position="88"/>
    </location>
</feature>
<dbReference type="EMBL" id="JAQQAF010000007">
    <property type="protein sequence ID" value="KAJ8471873.1"/>
    <property type="molecule type" value="Genomic_DNA"/>
</dbReference>
<evidence type="ECO:0000313" key="5">
    <source>
        <dbReference type="EMBL" id="KAJ8471873.1"/>
    </source>
</evidence>
<gene>
    <name evidence="5" type="ORF">OPV22_026216</name>
</gene>
<dbReference type="InterPro" id="IPR014977">
    <property type="entry name" value="WRC_dom"/>
</dbReference>
<keyword evidence="1" id="KW-0539">Nucleus</keyword>
<evidence type="ECO:0000256" key="3">
    <source>
        <dbReference type="SAM" id="MobiDB-lite"/>
    </source>
</evidence>
<feature type="compositionally biased region" description="Basic and acidic residues" evidence="3">
    <location>
        <begin position="23"/>
        <end position="35"/>
    </location>
</feature>
<organism evidence="5 6">
    <name type="scientific">Ensete ventricosum</name>
    <name type="common">Abyssinian banana</name>
    <name type="synonym">Musa ensete</name>
    <dbReference type="NCBI Taxonomy" id="4639"/>
    <lineage>
        <taxon>Eukaryota</taxon>
        <taxon>Viridiplantae</taxon>
        <taxon>Streptophyta</taxon>
        <taxon>Embryophyta</taxon>
        <taxon>Tracheophyta</taxon>
        <taxon>Spermatophyta</taxon>
        <taxon>Magnoliopsida</taxon>
        <taxon>Liliopsida</taxon>
        <taxon>Zingiberales</taxon>
        <taxon>Musaceae</taxon>
        <taxon>Ensete</taxon>
    </lineage>
</organism>
<dbReference type="PANTHER" id="PTHR34122">
    <property type="entry name" value="EXPRESSED PROTEIN-RELATED"/>
    <property type="match status" value="1"/>
</dbReference>
<comment type="caution">
    <text evidence="5">The sequence shown here is derived from an EMBL/GenBank/DDBJ whole genome shotgun (WGS) entry which is preliminary data.</text>
</comment>
<feature type="region of interest" description="Disordered" evidence="3">
    <location>
        <begin position="191"/>
        <end position="222"/>
    </location>
</feature>
<dbReference type="Pfam" id="PF08879">
    <property type="entry name" value="WRC"/>
    <property type="match status" value="1"/>
</dbReference>
<name>A0AAV8QFV6_ENSVE</name>
<evidence type="ECO:0000313" key="6">
    <source>
        <dbReference type="Proteomes" id="UP001222027"/>
    </source>
</evidence>
<feature type="compositionally biased region" description="Low complexity" evidence="3">
    <location>
        <begin position="117"/>
        <end position="133"/>
    </location>
</feature>
<evidence type="ECO:0000256" key="1">
    <source>
        <dbReference type="ARBA" id="ARBA00023242"/>
    </source>
</evidence>
<dbReference type="Proteomes" id="UP001222027">
    <property type="component" value="Unassembled WGS sequence"/>
</dbReference>
<proteinExistence type="predicted"/>
<sequence length="367" mass="40450">MRIRKRPNPFPPPLFPDPSVHVHPADGEDGRKDSNGGDGGRGGSERLNSDADLEIDNLNRKPPRVPPTSEPRLMSNGSSRKATVSAHRTNLGRVQVLRKKTKEEDGMGDTSNRWDAEVNSNSSSSSAPVSAAEQVGDTAFLTKEKRGGNDYGCGNRGSEDKLEEKPKRRRRGGRAKMRNFSVDNSACCRVNGSDHAGRESEVKEEEEEPMNGNVPNGKKRRSPAVLMEGSRCSRVNGRGWRCCQQTLVGYSLCEHHLGKGRLRSMTSVRGQLGTTTARSERSSGGTTTIPLEEEEEKLWPQQYNAGEIKMEEDNEKTSTLKRKKIGMVKARTISSLLDETNRSLPSLLPQPPQITFVQSLDGREAMV</sequence>
<dbReference type="PANTHER" id="PTHR34122:SF1">
    <property type="entry name" value="EXPRESSED PROTEIN"/>
    <property type="match status" value="1"/>
</dbReference>
<dbReference type="AlphaFoldDB" id="A0AAV8QFV6"/>
<evidence type="ECO:0000256" key="2">
    <source>
        <dbReference type="PROSITE-ProRule" id="PRU01002"/>
    </source>
</evidence>
<keyword evidence="6" id="KW-1185">Reference proteome</keyword>
<feature type="compositionally biased region" description="Basic and acidic residues" evidence="3">
    <location>
        <begin position="157"/>
        <end position="166"/>
    </location>
</feature>
<feature type="compositionally biased region" description="Basic residues" evidence="3">
    <location>
        <begin position="167"/>
        <end position="177"/>
    </location>
</feature>
<comment type="caution">
    <text evidence="2">Lacks conserved residue(s) required for the propagation of feature annotation.</text>
</comment>
<reference evidence="5 6" key="1">
    <citation type="submission" date="2022-12" db="EMBL/GenBank/DDBJ databases">
        <title>Chromosome-scale assembly of the Ensete ventricosum genome.</title>
        <authorList>
            <person name="Dussert Y."/>
            <person name="Stocks J."/>
            <person name="Wendawek A."/>
            <person name="Woldeyes F."/>
            <person name="Nichols R.A."/>
            <person name="Borrell J.S."/>
        </authorList>
    </citation>
    <scope>NUCLEOTIDE SEQUENCE [LARGE SCALE GENOMIC DNA]</scope>
    <source>
        <strain evidence="6">cv. Maze</strain>
        <tissue evidence="5">Seeds</tissue>
    </source>
</reference>
<dbReference type="PROSITE" id="PS51667">
    <property type="entry name" value="WRC"/>
    <property type="match status" value="1"/>
</dbReference>